<evidence type="ECO:0000313" key="2">
    <source>
        <dbReference type="Proteomes" id="UP000050326"/>
    </source>
</evidence>
<dbReference type="Proteomes" id="UP000050326">
    <property type="component" value="Unassembled WGS sequence"/>
</dbReference>
<dbReference type="EMBL" id="LKET01000033">
    <property type="protein sequence ID" value="KPU43872.1"/>
    <property type="molecule type" value="Genomic_DNA"/>
</dbReference>
<comment type="caution">
    <text evidence="1">The sequence shown here is derived from an EMBL/GenBank/DDBJ whole genome shotgun (WGS) entry which is preliminary data.</text>
</comment>
<dbReference type="AlphaFoldDB" id="A0A0N8NT53"/>
<keyword evidence="2" id="KW-1185">Reference proteome</keyword>
<dbReference type="InterPro" id="IPR054273">
    <property type="entry name" value="DUF7004"/>
</dbReference>
<dbReference type="STRING" id="36849.OXPF_25770"/>
<organism evidence="1 2">
    <name type="scientific">Oxobacter pfennigii</name>
    <dbReference type="NCBI Taxonomy" id="36849"/>
    <lineage>
        <taxon>Bacteria</taxon>
        <taxon>Bacillati</taxon>
        <taxon>Bacillota</taxon>
        <taxon>Clostridia</taxon>
        <taxon>Eubacteriales</taxon>
        <taxon>Clostridiaceae</taxon>
        <taxon>Oxobacter</taxon>
    </lineage>
</organism>
<reference evidence="1 2" key="1">
    <citation type="submission" date="2015-09" db="EMBL/GenBank/DDBJ databases">
        <title>Genome sequence of Oxobacter pfennigii DSM 3222.</title>
        <authorList>
            <person name="Poehlein A."/>
            <person name="Bengelsdorf F.R."/>
            <person name="Schiel-Bengelsdorf B."/>
            <person name="Duerre P."/>
            <person name="Daniel R."/>
        </authorList>
    </citation>
    <scope>NUCLEOTIDE SEQUENCE [LARGE SCALE GENOMIC DNA]</scope>
    <source>
        <strain evidence="1 2">DSM 3222</strain>
    </source>
</reference>
<name>A0A0N8NT53_9CLOT</name>
<dbReference type="RefSeq" id="WP_054875607.1">
    <property type="nucleotide sequence ID" value="NZ_LKET01000033.1"/>
</dbReference>
<gene>
    <name evidence="1" type="ORF">OXPF_25770</name>
</gene>
<proteinExistence type="predicted"/>
<sequence length="161" mass="18642">MPVIKRFPDGSFLEYDRGSFDDWCVYLTSPAGTRRPPRDTDYFQTIKDLAAKYGIDRVYSDYVSIYNVTGGQVEKKVLQQITQIAGRYLPEDVLAVDILFSILYMAMIAEERKANTRLGRRIKRLGIHYLLYEDATISHAANFMRGMNWRQISALCHERGF</sequence>
<protein>
    <submittedName>
        <fullName evidence="1">Uncharacterized protein</fullName>
    </submittedName>
</protein>
<evidence type="ECO:0000313" key="1">
    <source>
        <dbReference type="EMBL" id="KPU43872.1"/>
    </source>
</evidence>
<dbReference type="Pfam" id="PF22539">
    <property type="entry name" value="DUF7004"/>
    <property type="match status" value="1"/>
</dbReference>
<accession>A0A0N8NT53</accession>
<dbReference type="OrthoDB" id="6402658at2"/>